<name>E1F3D3_GIAIA</name>
<dbReference type="OMA" id="RRYFPSY"/>
<organism evidence="1 2">
    <name type="scientific">Giardia intestinalis (strain P15)</name>
    <name type="common">Giardia lamblia</name>
    <dbReference type="NCBI Taxonomy" id="658858"/>
    <lineage>
        <taxon>Eukaryota</taxon>
        <taxon>Metamonada</taxon>
        <taxon>Diplomonadida</taxon>
        <taxon>Hexamitidae</taxon>
        <taxon>Giardiinae</taxon>
        <taxon>Giardia</taxon>
    </lineage>
</organism>
<gene>
    <name evidence="1" type="ORF">GLP15_4546</name>
</gene>
<protein>
    <submittedName>
        <fullName evidence="1">Uncharacterized protein</fullName>
    </submittedName>
</protein>
<proteinExistence type="predicted"/>
<accession>E1F3D3</accession>
<evidence type="ECO:0000313" key="2">
    <source>
        <dbReference type="Proteomes" id="UP000008974"/>
    </source>
</evidence>
<dbReference type="EMBL" id="ACVC01000149">
    <property type="protein sequence ID" value="EFO63035.1"/>
    <property type="molecule type" value="Genomic_DNA"/>
</dbReference>
<evidence type="ECO:0000313" key="1">
    <source>
        <dbReference type="EMBL" id="EFO63035.1"/>
    </source>
</evidence>
<dbReference type="VEuPathDB" id="GiardiaDB:GLP15_4546"/>
<reference evidence="1 2" key="1">
    <citation type="journal article" date="2010" name="BMC Genomics">
        <title>Genome analysis and comparative genomics of a Giardia intestinalis assemblage E isolate.</title>
        <authorList>
            <person name="Jerlstrom-Hultqvist J."/>
            <person name="Franzen O."/>
            <person name="Ankarklev J."/>
            <person name="Xu F."/>
            <person name="Nohynkova E."/>
            <person name="Andersson J.O."/>
            <person name="Svard S.G."/>
            <person name="Andersson B."/>
        </authorList>
    </citation>
    <scope>NUCLEOTIDE SEQUENCE [LARGE SCALE GENOMIC DNA]</scope>
    <source>
        <strain evidence="1 2">P15</strain>
    </source>
</reference>
<dbReference type="Proteomes" id="UP000008974">
    <property type="component" value="Unassembled WGS sequence"/>
</dbReference>
<dbReference type="AlphaFoldDB" id="E1F3D3"/>
<dbReference type="OrthoDB" id="10256069at2759"/>
<sequence length="159" mass="18258">MHNHQASLQGPQISPNLYALIEHILLSGGSLHRFVDSLQVSWPEIAAKLGVPENICKAQMQLILDIIFDRREFTEEDKELLCRLVESEAFEQDALTESFHNENTSTSQVPRSPRNTLVAIAQYLQRRHFPSYSASLIAREYTIMKRLYVQFKNSRRAAS</sequence>
<comment type="caution">
    <text evidence="1">The sequence shown here is derived from an EMBL/GenBank/DDBJ whole genome shotgun (WGS) entry which is preliminary data.</text>
</comment>